<dbReference type="PANTHER" id="PTHR11776:SF7">
    <property type="entry name" value="PHOSPHORIBOSYLTRANSFERASE DOMAIN-CONTAINING PROTEIN"/>
    <property type="match status" value="1"/>
</dbReference>
<proteinExistence type="inferred from homology"/>
<evidence type="ECO:0000256" key="4">
    <source>
        <dbReference type="ARBA" id="ARBA00022490"/>
    </source>
</evidence>
<evidence type="ECO:0000256" key="7">
    <source>
        <dbReference type="ARBA" id="ARBA00022726"/>
    </source>
</evidence>
<name>A0A941IML9_9ACTN</name>
<dbReference type="GO" id="GO:0005737">
    <property type="term" value="C:cytoplasm"/>
    <property type="evidence" value="ECO:0007669"/>
    <property type="project" value="UniProtKB-SubCell"/>
</dbReference>
<comment type="pathway">
    <text evidence="8">Purine metabolism.</text>
</comment>
<evidence type="ECO:0000256" key="3">
    <source>
        <dbReference type="ARBA" id="ARBA00011738"/>
    </source>
</evidence>
<sequence>MSAPSSARQLVLDEFRWVSGHADVWSVFRDAKALSAVVTALAEPYKDGGVDVVCGVEARGFLLGAAVAVELGAGFLPVRKGTGLFPGEKTFGQTAPDYRGLRHTLRLQRASVAEGDRILLVDDWIETGNQALTVKALIEQGGGVWVGCSVLVDQLSADAAREALGPIHAVLQAGELPVDEECETAAAEA</sequence>
<keyword evidence="5" id="KW-0328">Glycosyltransferase</keyword>
<dbReference type="InterPro" id="IPR000836">
    <property type="entry name" value="PRTase_dom"/>
</dbReference>
<dbReference type="Gene3D" id="3.40.50.2020">
    <property type="match status" value="1"/>
</dbReference>
<dbReference type="Proteomes" id="UP000676325">
    <property type="component" value="Unassembled WGS sequence"/>
</dbReference>
<keyword evidence="4" id="KW-0963">Cytoplasm</keyword>
<dbReference type="InterPro" id="IPR050120">
    <property type="entry name" value="Adenine_PRTase"/>
</dbReference>
<comment type="subcellular location">
    <subcellularLocation>
        <location evidence="1">Cytoplasm</location>
    </subcellularLocation>
</comment>
<evidence type="ECO:0000259" key="9">
    <source>
        <dbReference type="Pfam" id="PF00156"/>
    </source>
</evidence>
<gene>
    <name evidence="10" type="ORF">KDK95_27745</name>
</gene>
<keyword evidence="6" id="KW-0808">Transferase</keyword>
<keyword evidence="11" id="KW-1185">Reference proteome</keyword>
<feature type="domain" description="Phosphoribosyltransferase" evidence="9">
    <location>
        <begin position="39"/>
        <end position="157"/>
    </location>
</feature>
<dbReference type="InterPro" id="IPR029057">
    <property type="entry name" value="PRTase-like"/>
</dbReference>
<evidence type="ECO:0000256" key="5">
    <source>
        <dbReference type="ARBA" id="ARBA00022676"/>
    </source>
</evidence>
<evidence type="ECO:0000313" key="10">
    <source>
        <dbReference type="EMBL" id="MBR7830128.1"/>
    </source>
</evidence>
<dbReference type="EMBL" id="JAGSOH010000115">
    <property type="protein sequence ID" value="MBR7830128.1"/>
    <property type="molecule type" value="Genomic_DNA"/>
</dbReference>
<dbReference type="AlphaFoldDB" id="A0A941IML9"/>
<reference evidence="10" key="1">
    <citation type="submission" date="2021-04" db="EMBL/GenBank/DDBJ databases">
        <title>Genome based classification of Actinospica acidithermotolerans sp. nov., an actinobacterium isolated from an Indonesian hot spring.</title>
        <authorList>
            <person name="Kusuma A.B."/>
            <person name="Putra K.E."/>
            <person name="Nafisah S."/>
            <person name="Loh J."/>
            <person name="Nouioui I."/>
            <person name="Goodfellow M."/>
        </authorList>
    </citation>
    <scope>NUCLEOTIDE SEQUENCE</scope>
    <source>
        <strain evidence="10">MGRD01-02</strain>
    </source>
</reference>
<evidence type="ECO:0000256" key="8">
    <source>
        <dbReference type="ARBA" id="ARBA00025704"/>
    </source>
</evidence>
<dbReference type="GO" id="GO:0006166">
    <property type="term" value="P:purine ribonucleoside salvage"/>
    <property type="evidence" value="ECO:0007669"/>
    <property type="project" value="UniProtKB-KW"/>
</dbReference>
<dbReference type="Pfam" id="PF00156">
    <property type="entry name" value="Pribosyltran"/>
    <property type="match status" value="1"/>
</dbReference>
<protein>
    <recommendedName>
        <fullName evidence="9">Phosphoribosyltransferase domain-containing protein</fullName>
    </recommendedName>
</protein>
<comment type="subunit">
    <text evidence="3">Homodimer.</text>
</comment>
<dbReference type="PANTHER" id="PTHR11776">
    <property type="entry name" value="ADENINE PHOSPHORIBOSYLTRANSFERASE"/>
    <property type="match status" value="1"/>
</dbReference>
<keyword evidence="7" id="KW-0660">Purine salvage</keyword>
<comment type="caution">
    <text evidence="10">The sequence shown here is derived from an EMBL/GenBank/DDBJ whole genome shotgun (WGS) entry which is preliminary data.</text>
</comment>
<dbReference type="RefSeq" id="WP_212521258.1">
    <property type="nucleotide sequence ID" value="NZ_JAGSOH010000115.1"/>
</dbReference>
<evidence type="ECO:0000256" key="1">
    <source>
        <dbReference type="ARBA" id="ARBA00004496"/>
    </source>
</evidence>
<accession>A0A941IML9</accession>
<evidence type="ECO:0000256" key="2">
    <source>
        <dbReference type="ARBA" id="ARBA00008391"/>
    </source>
</evidence>
<comment type="similarity">
    <text evidence="2">Belongs to the purine/pyrimidine phosphoribosyltransferase family.</text>
</comment>
<dbReference type="SUPFAM" id="SSF53271">
    <property type="entry name" value="PRTase-like"/>
    <property type="match status" value="1"/>
</dbReference>
<evidence type="ECO:0000256" key="6">
    <source>
        <dbReference type="ARBA" id="ARBA00022679"/>
    </source>
</evidence>
<evidence type="ECO:0000313" key="11">
    <source>
        <dbReference type="Proteomes" id="UP000676325"/>
    </source>
</evidence>
<dbReference type="GO" id="GO:0003999">
    <property type="term" value="F:adenine phosphoribosyltransferase activity"/>
    <property type="evidence" value="ECO:0007669"/>
    <property type="project" value="TreeGrafter"/>
</dbReference>
<dbReference type="CDD" id="cd06223">
    <property type="entry name" value="PRTases_typeI"/>
    <property type="match status" value="1"/>
</dbReference>
<organism evidence="10 11">
    <name type="scientific">Actinospica acidithermotolerans</name>
    <dbReference type="NCBI Taxonomy" id="2828514"/>
    <lineage>
        <taxon>Bacteria</taxon>
        <taxon>Bacillati</taxon>
        <taxon>Actinomycetota</taxon>
        <taxon>Actinomycetes</taxon>
        <taxon>Catenulisporales</taxon>
        <taxon>Actinospicaceae</taxon>
        <taxon>Actinospica</taxon>
    </lineage>
</organism>